<dbReference type="EMBL" id="JAUOPB010000012">
    <property type="protein sequence ID" value="MDO6424092.1"/>
    <property type="molecule type" value="Genomic_DNA"/>
</dbReference>
<feature type="domain" description="Ice-binding protein C-terminal" evidence="3">
    <location>
        <begin position="190"/>
        <end position="211"/>
    </location>
</feature>
<protein>
    <submittedName>
        <fullName evidence="4">PEP-CTERM sorting domain-containing protein</fullName>
    </submittedName>
</protein>
<gene>
    <name evidence="4" type="ORF">Q4521_16525</name>
</gene>
<organism evidence="4 5">
    <name type="scientific">Saccharophagus degradans</name>
    <dbReference type="NCBI Taxonomy" id="86304"/>
    <lineage>
        <taxon>Bacteria</taxon>
        <taxon>Pseudomonadati</taxon>
        <taxon>Pseudomonadota</taxon>
        <taxon>Gammaproteobacteria</taxon>
        <taxon>Cellvibrionales</taxon>
        <taxon>Cellvibrionaceae</taxon>
        <taxon>Saccharophagus</taxon>
    </lineage>
</organism>
<dbReference type="Proteomes" id="UP001169760">
    <property type="component" value="Unassembled WGS sequence"/>
</dbReference>
<evidence type="ECO:0000256" key="2">
    <source>
        <dbReference type="SAM" id="SignalP"/>
    </source>
</evidence>
<dbReference type="RefSeq" id="WP_280945933.1">
    <property type="nucleotide sequence ID" value="NZ_CP123764.1"/>
</dbReference>
<evidence type="ECO:0000256" key="1">
    <source>
        <dbReference type="SAM" id="Phobius"/>
    </source>
</evidence>
<name>A0AAW7XCF2_9GAMM</name>
<keyword evidence="1" id="KW-0812">Transmembrane</keyword>
<comment type="caution">
    <text evidence="4">The sequence shown here is derived from an EMBL/GenBank/DDBJ whole genome shotgun (WGS) entry which is preliminary data.</text>
</comment>
<dbReference type="NCBIfam" id="TIGR02595">
    <property type="entry name" value="PEP_CTERM"/>
    <property type="match status" value="1"/>
</dbReference>
<dbReference type="InterPro" id="IPR013424">
    <property type="entry name" value="Ice-binding_C"/>
</dbReference>
<evidence type="ECO:0000259" key="3">
    <source>
        <dbReference type="Pfam" id="PF07589"/>
    </source>
</evidence>
<keyword evidence="1" id="KW-0472">Membrane</keyword>
<reference evidence="4" key="1">
    <citation type="submission" date="2023-07" db="EMBL/GenBank/DDBJ databases">
        <title>Genome content predicts the carbon catabolic preferences of heterotrophic bacteria.</title>
        <authorList>
            <person name="Gralka M."/>
        </authorList>
    </citation>
    <scope>NUCLEOTIDE SEQUENCE</scope>
    <source>
        <strain evidence="4">I3M17_2</strain>
    </source>
</reference>
<sequence length="214" mass="23215">MFTRFTKALTTCLLLAVASQALAIPTTVLDANSSLFDDATTLSFDGESKGSFSSRSFNNGDITFSVLTGTSLSINDQFSASGFAFNLQNEYLNSPSTTTSFRVDFNVAIDTFGFTWAARDTQWVVELFGENNNSLGSVNANHVRRVYTDFFGVSESEYRITSAVFTATTADVIMLDNFKYAANLVSVANVPEPGSVLLFAIGFIALGLFRKLAK</sequence>
<feature type="chain" id="PRO_5043353257" evidence="2">
    <location>
        <begin position="24"/>
        <end position="214"/>
    </location>
</feature>
<feature type="transmembrane region" description="Helical" evidence="1">
    <location>
        <begin position="194"/>
        <end position="213"/>
    </location>
</feature>
<dbReference type="Pfam" id="PF07589">
    <property type="entry name" value="PEP-CTERM"/>
    <property type="match status" value="1"/>
</dbReference>
<accession>A0AAW7XCF2</accession>
<keyword evidence="1" id="KW-1133">Transmembrane helix</keyword>
<keyword evidence="2" id="KW-0732">Signal</keyword>
<feature type="signal peptide" evidence="2">
    <location>
        <begin position="1"/>
        <end position="23"/>
    </location>
</feature>
<dbReference type="AlphaFoldDB" id="A0AAW7XCF2"/>
<proteinExistence type="predicted"/>
<evidence type="ECO:0000313" key="5">
    <source>
        <dbReference type="Proteomes" id="UP001169760"/>
    </source>
</evidence>
<evidence type="ECO:0000313" key="4">
    <source>
        <dbReference type="EMBL" id="MDO6424092.1"/>
    </source>
</evidence>